<evidence type="ECO:0000256" key="1">
    <source>
        <dbReference type="SAM" id="MobiDB-lite"/>
    </source>
</evidence>
<sequence length="143" mass="17294">MTKEEASERYQIPLKILQEYENWNLCGEVKTGMGAWQYDDQDLERLGMIMTLHQTGFDQKEIREYMELYLAGEETAAERMRILKEKRDAALDEIHFQEKKLESLDYLRYQIRKNMEEKERIFTNQKKASEVSHKHRQKKDKKT</sequence>
<dbReference type="InterPro" id="IPR000551">
    <property type="entry name" value="MerR-type_HTH_dom"/>
</dbReference>
<gene>
    <name evidence="3" type="ORF">H9753_09815</name>
</gene>
<feature type="region of interest" description="Disordered" evidence="1">
    <location>
        <begin position="120"/>
        <end position="143"/>
    </location>
</feature>
<protein>
    <submittedName>
        <fullName evidence="3">MerR family transcriptional regulator</fullName>
    </submittedName>
</protein>
<dbReference type="AlphaFoldDB" id="A0A9D2PP89"/>
<evidence type="ECO:0000259" key="2">
    <source>
        <dbReference type="Pfam" id="PF13411"/>
    </source>
</evidence>
<proteinExistence type="predicted"/>
<reference evidence="3" key="1">
    <citation type="journal article" date="2021" name="PeerJ">
        <title>Extensive microbial diversity within the chicken gut microbiome revealed by metagenomics and culture.</title>
        <authorList>
            <person name="Gilroy R."/>
            <person name="Ravi A."/>
            <person name="Getino M."/>
            <person name="Pursley I."/>
            <person name="Horton D.L."/>
            <person name="Alikhan N.F."/>
            <person name="Baker D."/>
            <person name="Gharbi K."/>
            <person name="Hall N."/>
            <person name="Watson M."/>
            <person name="Adriaenssens E.M."/>
            <person name="Foster-Nyarko E."/>
            <person name="Jarju S."/>
            <person name="Secka A."/>
            <person name="Antonio M."/>
            <person name="Oren A."/>
            <person name="Chaudhuri R.R."/>
            <person name="La Ragione R."/>
            <person name="Hildebrand F."/>
            <person name="Pallen M.J."/>
        </authorList>
    </citation>
    <scope>NUCLEOTIDE SEQUENCE</scope>
    <source>
        <strain evidence="3">ChiBcec2-3848</strain>
    </source>
</reference>
<feature type="domain" description="HTH merR-type" evidence="2">
    <location>
        <begin position="1"/>
        <end position="67"/>
    </location>
</feature>
<comment type="caution">
    <text evidence="3">The sequence shown here is derived from an EMBL/GenBank/DDBJ whole genome shotgun (WGS) entry which is preliminary data.</text>
</comment>
<dbReference type="Pfam" id="PF13411">
    <property type="entry name" value="MerR_1"/>
    <property type="match status" value="1"/>
</dbReference>
<organism evidence="3 4">
    <name type="scientific">Candidatus Blautia merdavium</name>
    <dbReference type="NCBI Taxonomy" id="2838494"/>
    <lineage>
        <taxon>Bacteria</taxon>
        <taxon>Bacillati</taxon>
        <taxon>Bacillota</taxon>
        <taxon>Clostridia</taxon>
        <taxon>Lachnospirales</taxon>
        <taxon>Lachnospiraceae</taxon>
        <taxon>Blautia</taxon>
    </lineage>
</organism>
<evidence type="ECO:0000313" key="3">
    <source>
        <dbReference type="EMBL" id="HJC63893.1"/>
    </source>
</evidence>
<dbReference type="EMBL" id="DWVZ01000131">
    <property type="protein sequence ID" value="HJC63893.1"/>
    <property type="molecule type" value="Genomic_DNA"/>
</dbReference>
<dbReference type="SUPFAM" id="SSF46955">
    <property type="entry name" value="Putative DNA-binding domain"/>
    <property type="match status" value="1"/>
</dbReference>
<reference evidence="3" key="2">
    <citation type="submission" date="2021-04" db="EMBL/GenBank/DDBJ databases">
        <authorList>
            <person name="Gilroy R."/>
        </authorList>
    </citation>
    <scope>NUCLEOTIDE SEQUENCE</scope>
    <source>
        <strain evidence="3">ChiBcec2-3848</strain>
    </source>
</reference>
<dbReference type="InterPro" id="IPR009061">
    <property type="entry name" value="DNA-bd_dom_put_sf"/>
</dbReference>
<dbReference type="Proteomes" id="UP000823886">
    <property type="component" value="Unassembled WGS sequence"/>
</dbReference>
<dbReference type="GO" id="GO:0003677">
    <property type="term" value="F:DNA binding"/>
    <property type="evidence" value="ECO:0007669"/>
    <property type="project" value="InterPro"/>
</dbReference>
<name>A0A9D2PP89_9FIRM</name>
<feature type="compositionally biased region" description="Basic and acidic residues" evidence="1">
    <location>
        <begin position="120"/>
        <end position="132"/>
    </location>
</feature>
<dbReference type="GO" id="GO:0006355">
    <property type="term" value="P:regulation of DNA-templated transcription"/>
    <property type="evidence" value="ECO:0007669"/>
    <property type="project" value="InterPro"/>
</dbReference>
<feature type="compositionally biased region" description="Basic residues" evidence="1">
    <location>
        <begin position="133"/>
        <end position="143"/>
    </location>
</feature>
<dbReference type="Gene3D" id="1.10.1660.10">
    <property type="match status" value="1"/>
</dbReference>
<accession>A0A9D2PP89</accession>
<evidence type="ECO:0000313" key="4">
    <source>
        <dbReference type="Proteomes" id="UP000823886"/>
    </source>
</evidence>